<dbReference type="AlphaFoldDB" id="A0A5B8BYQ3"/>
<feature type="coiled-coil region" evidence="2">
    <location>
        <begin position="156"/>
        <end position="193"/>
    </location>
</feature>
<dbReference type="PANTHER" id="PTHR21666:SF289">
    <property type="entry name" value="L-ALA--D-GLU ENDOPEPTIDASE"/>
    <property type="match status" value="1"/>
</dbReference>
<dbReference type="GO" id="GO:0004222">
    <property type="term" value="F:metalloendopeptidase activity"/>
    <property type="evidence" value="ECO:0007669"/>
    <property type="project" value="TreeGrafter"/>
</dbReference>
<evidence type="ECO:0000259" key="4">
    <source>
        <dbReference type="Pfam" id="PF01551"/>
    </source>
</evidence>
<proteinExistence type="predicted"/>
<dbReference type="OrthoDB" id="1099523at2"/>
<evidence type="ECO:0000256" key="1">
    <source>
        <dbReference type="ARBA" id="ARBA00022729"/>
    </source>
</evidence>
<keyword evidence="1" id="KW-0732">Signal</keyword>
<dbReference type="Gene3D" id="2.70.70.10">
    <property type="entry name" value="Glucose Permease (Domain IIA)"/>
    <property type="match status" value="1"/>
</dbReference>
<dbReference type="RefSeq" id="WP_139926981.1">
    <property type="nucleotide sequence ID" value="NZ_CP040915.1"/>
</dbReference>
<dbReference type="CDD" id="cd12797">
    <property type="entry name" value="M23_peptidase"/>
    <property type="match status" value="1"/>
</dbReference>
<organism evidence="5 6">
    <name type="scientific">Georgenia yuyongxinii</name>
    <dbReference type="NCBI Taxonomy" id="2589797"/>
    <lineage>
        <taxon>Bacteria</taxon>
        <taxon>Bacillati</taxon>
        <taxon>Actinomycetota</taxon>
        <taxon>Actinomycetes</taxon>
        <taxon>Micrococcales</taxon>
        <taxon>Bogoriellaceae</taxon>
        <taxon>Georgenia</taxon>
    </lineage>
</organism>
<dbReference type="InterPro" id="IPR016047">
    <property type="entry name" value="M23ase_b-sheet_dom"/>
</dbReference>
<feature type="domain" description="M23ase beta-sheet core" evidence="4">
    <location>
        <begin position="223"/>
        <end position="318"/>
    </location>
</feature>
<feature type="compositionally biased region" description="Polar residues" evidence="3">
    <location>
        <begin position="1"/>
        <end position="11"/>
    </location>
</feature>
<evidence type="ECO:0000313" key="6">
    <source>
        <dbReference type="Proteomes" id="UP000314616"/>
    </source>
</evidence>
<reference evidence="5 6" key="1">
    <citation type="submission" date="2019-05" db="EMBL/GenBank/DDBJ databases">
        <title>Georgenia *** sp. nov., and Georgenia *** sp. nov., isolated from the intestinal contents of plateau pika (Ochotona curzoniae) in the Qinghai-Tibet plateau of China.</title>
        <authorList>
            <person name="Tian Z."/>
        </authorList>
    </citation>
    <scope>NUCLEOTIDE SEQUENCE [LARGE SCALE GENOMIC DNA]</scope>
    <source>
        <strain evidence="5 6">Z443</strain>
    </source>
</reference>
<evidence type="ECO:0000313" key="5">
    <source>
        <dbReference type="EMBL" id="QDC23539.1"/>
    </source>
</evidence>
<dbReference type="PANTHER" id="PTHR21666">
    <property type="entry name" value="PEPTIDASE-RELATED"/>
    <property type="match status" value="1"/>
</dbReference>
<gene>
    <name evidence="5" type="ORF">FE374_01865</name>
</gene>
<dbReference type="SUPFAM" id="SSF51261">
    <property type="entry name" value="Duplicated hybrid motif"/>
    <property type="match status" value="1"/>
</dbReference>
<dbReference type="InterPro" id="IPR011055">
    <property type="entry name" value="Dup_hybrid_motif"/>
</dbReference>
<evidence type="ECO:0000256" key="2">
    <source>
        <dbReference type="SAM" id="Coils"/>
    </source>
</evidence>
<name>A0A5B8BYQ3_9MICO</name>
<dbReference type="EMBL" id="CP040915">
    <property type="protein sequence ID" value="QDC23539.1"/>
    <property type="molecule type" value="Genomic_DNA"/>
</dbReference>
<dbReference type="KEGG" id="gyu:FE374_01865"/>
<dbReference type="Pfam" id="PF01551">
    <property type="entry name" value="Peptidase_M23"/>
    <property type="match status" value="1"/>
</dbReference>
<dbReference type="Proteomes" id="UP000314616">
    <property type="component" value="Chromosome"/>
</dbReference>
<protein>
    <submittedName>
        <fullName evidence="5">M23 family metallopeptidase</fullName>
    </submittedName>
</protein>
<feature type="compositionally biased region" description="Basic and acidic residues" evidence="3">
    <location>
        <begin position="13"/>
        <end position="28"/>
    </location>
</feature>
<dbReference type="InterPro" id="IPR050570">
    <property type="entry name" value="Cell_wall_metabolism_enzyme"/>
</dbReference>
<sequence length="340" mass="35365">MSSRTQPQSAPLTRREIRKAQRAHEPKLRSLQAFASQLARRPADADTGDDAPTVVFSTAGQQPRRRDLRLAEGATAVHSRLTPRSTMLGVLGALALVAPITGVAQYVDHAAAATVGTEKNVLAPLDANAVAVATPETLTEDPVAIARAEAAAAASRAAEREALEKAEAEAAAKKAAEEKAAAEKAAADAARQVVVPLPAGTFRNTSGYGGRNDPLGRGAAYSYHLGTDFAAPRNTPIHAAAAGTVVHAGAGKDGRSSNLVVIEHNIGGETFYTWYVHMYNDGVYVSAGQKVAAGEVIGGVGSNGNSTGNHLHFEVHLADDSTIEPLAWLQQHGAKDVSQL</sequence>
<accession>A0A5B8BYQ3</accession>
<evidence type="ECO:0000256" key="3">
    <source>
        <dbReference type="SAM" id="MobiDB-lite"/>
    </source>
</evidence>
<keyword evidence="2" id="KW-0175">Coiled coil</keyword>
<feature type="region of interest" description="Disordered" evidence="3">
    <location>
        <begin position="1"/>
        <end position="29"/>
    </location>
</feature>